<dbReference type="GeneID" id="98147743"/>
<reference evidence="1 2" key="1">
    <citation type="submission" date="2024-07" db="EMBL/GenBank/DDBJ databases">
        <title>Section-level genome sequencing and comparative genomics of Aspergillus sections Usti and Cavernicolus.</title>
        <authorList>
            <consortium name="Lawrence Berkeley National Laboratory"/>
            <person name="Nybo J.L."/>
            <person name="Vesth T.C."/>
            <person name="Theobald S."/>
            <person name="Frisvad J.C."/>
            <person name="Larsen T.O."/>
            <person name="Kjaerboelling I."/>
            <person name="Rothschild-Mancinelli K."/>
            <person name="Lyhne E.K."/>
            <person name="Kogle M.E."/>
            <person name="Barry K."/>
            <person name="Clum A."/>
            <person name="Na H."/>
            <person name="Ledsgaard L."/>
            <person name="Lin J."/>
            <person name="Lipzen A."/>
            <person name="Kuo A."/>
            <person name="Riley R."/>
            <person name="Mondo S."/>
            <person name="Labutti K."/>
            <person name="Haridas S."/>
            <person name="Pangalinan J."/>
            <person name="Salamov A.A."/>
            <person name="Simmons B.A."/>
            <person name="Magnuson J.K."/>
            <person name="Chen J."/>
            <person name="Drula E."/>
            <person name="Henrissat B."/>
            <person name="Wiebenga A."/>
            <person name="Lubbers R.J."/>
            <person name="Gomes A.C."/>
            <person name="Macurrencykelacurrency M.R."/>
            <person name="Stajich J."/>
            <person name="Grigoriev I.V."/>
            <person name="Mortensen U.H."/>
            <person name="De Vries R.P."/>
            <person name="Baker S.E."/>
            <person name="Andersen M.R."/>
        </authorList>
    </citation>
    <scope>NUCLEOTIDE SEQUENCE [LARGE SCALE GENOMIC DNA]</scope>
    <source>
        <strain evidence="1 2">CBS 449.75</strain>
    </source>
</reference>
<dbReference type="Proteomes" id="UP001610432">
    <property type="component" value="Unassembled WGS sequence"/>
</dbReference>
<keyword evidence="2" id="KW-1185">Reference proteome</keyword>
<sequence length="170" mass="19378">MHGWGFRGPTGRGDLRDEMITTTTTTSLAMPELLEGHDHLEYKRAQVPFLCLQHAPHKATHPPRPNLHDPLIYKVRAFTGEGCTGDAKEINVWDNSRRNHDLLSDPIRSFRVLAYGAHRQRALLFPDKKCLPWPTEETRNFWADGGSDKFLKDECLTIEYDVQGFGSYSA</sequence>
<accession>A0ABR4LWR3</accession>
<gene>
    <name evidence="1" type="ORF">BJX67DRAFT_379851</name>
</gene>
<dbReference type="RefSeq" id="XP_070887895.1">
    <property type="nucleotide sequence ID" value="XM_071032671.1"/>
</dbReference>
<dbReference type="EMBL" id="JBFXLQ010000012">
    <property type="protein sequence ID" value="KAL2868916.1"/>
    <property type="molecule type" value="Genomic_DNA"/>
</dbReference>
<name>A0ABR4LWR3_9EURO</name>
<organism evidence="1 2">
    <name type="scientific">Aspergillus lucknowensis</name>
    <dbReference type="NCBI Taxonomy" id="176173"/>
    <lineage>
        <taxon>Eukaryota</taxon>
        <taxon>Fungi</taxon>
        <taxon>Dikarya</taxon>
        <taxon>Ascomycota</taxon>
        <taxon>Pezizomycotina</taxon>
        <taxon>Eurotiomycetes</taxon>
        <taxon>Eurotiomycetidae</taxon>
        <taxon>Eurotiales</taxon>
        <taxon>Aspergillaceae</taxon>
        <taxon>Aspergillus</taxon>
        <taxon>Aspergillus subgen. Nidulantes</taxon>
    </lineage>
</organism>
<evidence type="ECO:0000313" key="2">
    <source>
        <dbReference type="Proteomes" id="UP001610432"/>
    </source>
</evidence>
<protein>
    <submittedName>
        <fullName evidence="1">Uncharacterized protein</fullName>
    </submittedName>
</protein>
<evidence type="ECO:0000313" key="1">
    <source>
        <dbReference type="EMBL" id="KAL2868916.1"/>
    </source>
</evidence>
<comment type="caution">
    <text evidence="1">The sequence shown here is derived from an EMBL/GenBank/DDBJ whole genome shotgun (WGS) entry which is preliminary data.</text>
</comment>
<proteinExistence type="predicted"/>